<name>A0AAF1BI20_9TREE</name>
<organism evidence="1 2">
    <name type="scientific">Vanrija pseudolonga</name>
    <dbReference type="NCBI Taxonomy" id="143232"/>
    <lineage>
        <taxon>Eukaryota</taxon>
        <taxon>Fungi</taxon>
        <taxon>Dikarya</taxon>
        <taxon>Basidiomycota</taxon>
        <taxon>Agaricomycotina</taxon>
        <taxon>Tremellomycetes</taxon>
        <taxon>Trichosporonales</taxon>
        <taxon>Trichosporonaceae</taxon>
        <taxon>Vanrija</taxon>
    </lineage>
</organism>
<proteinExistence type="predicted"/>
<sequence>MAPVLDHTSYPLLIDEIVAAAPVSSLLELRRTSKAFRDRVDALLVSHAVLALKDGAPALYIPKGHDGAGKRLPYVPGHVSTLDVDVSTTRRDDLDRAQLDAYTSLRVLRRFGLPPGNDAPRFVTHDTLAHVVDYLLLGSQRGSRSVRFNTAGETHVVHLRWNELAPSRTHFAVTVSPATKELVFVLHPFSRPDRWTNIMEATPERPLFTGLINTLSSLIFARRWGQVQCTIVGLENVHPNTIPPGEHVMEPFNRPGLAAGAAAFRAAFARTLNASQAVRGVQETVDSLL</sequence>
<dbReference type="AlphaFoldDB" id="A0AAF1BI20"/>
<keyword evidence="2" id="KW-1185">Reference proteome</keyword>
<dbReference type="Proteomes" id="UP000827549">
    <property type="component" value="Chromosome 4"/>
</dbReference>
<evidence type="ECO:0000313" key="1">
    <source>
        <dbReference type="EMBL" id="WOO81791.1"/>
    </source>
</evidence>
<accession>A0AAF1BI20</accession>
<dbReference type="RefSeq" id="XP_062627823.1">
    <property type="nucleotide sequence ID" value="XM_062771839.1"/>
</dbReference>
<dbReference type="GeneID" id="87808541"/>
<dbReference type="EMBL" id="CP086717">
    <property type="protein sequence ID" value="WOO81791.1"/>
    <property type="molecule type" value="Genomic_DNA"/>
</dbReference>
<evidence type="ECO:0000313" key="2">
    <source>
        <dbReference type="Proteomes" id="UP000827549"/>
    </source>
</evidence>
<protein>
    <submittedName>
        <fullName evidence="1">Uncharacterized protein</fullName>
    </submittedName>
</protein>
<reference evidence="1" key="1">
    <citation type="submission" date="2023-10" db="EMBL/GenBank/DDBJ databases">
        <authorList>
            <person name="Noh H."/>
        </authorList>
    </citation>
    <scope>NUCLEOTIDE SEQUENCE</scope>
    <source>
        <strain evidence="1">DUCC4014</strain>
    </source>
</reference>
<gene>
    <name evidence="1" type="ORF">LOC62_04G005312</name>
</gene>